<dbReference type="PROSITE" id="PS51077">
    <property type="entry name" value="HTH_ICLR"/>
    <property type="match status" value="1"/>
</dbReference>
<evidence type="ECO:0000313" key="7">
    <source>
        <dbReference type="Proteomes" id="UP000284908"/>
    </source>
</evidence>
<dbReference type="Gene3D" id="3.30.450.40">
    <property type="match status" value="1"/>
</dbReference>
<dbReference type="PANTHER" id="PTHR30136">
    <property type="entry name" value="HELIX-TURN-HELIX TRANSCRIPTIONAL REGULATOR, ICLR FAMILY"/>
    <property type="match status" value="1"/>
</dbReference>
<dbReference type="InterPro" id="IPR029016">
    <property type="entry name" value="GAF-like_dom_sf"/>
</dbReference>
<evidence type="ECO:0000259" key="5">
    <source>
        <dbReference type="PROSITE" id="PS51078"/>
    </source>
</evidence>
<feature type="domain" description="HTH iclR-type" evidence="4">
    <location>
        <begin position="14"/>
        <end position="76"/>
    </location>
</feature>
<evidence type="ECO:0000313" key="6">
    <source>
        <dbReference type="EMBL" id="RJT43391.1"/>
    </source>
</evidence>
<dbReference type="InterPro" id="IPR014757">
    <property type="entry name" value="Tscrpt_reg_IclR_C"/>
</dbReference>
<keyword evidence="7" id="KW-1185">Reference proteome</keyword>
<dbReference type="GO" id="GO:0045892">
    <property type="term" value="P:negative regulation of DNA-templated transcription"/>
    <property type="evidence" value="ECO:0007669"/>
    <property type="project" value="TreeGrafter"/>
</dbReference>
<keyword evidence="3" id="KW-0804">Transcription</keyword>
<proteinExistence type="predicted"/>
<dbReference type="Gene3D" id="1.10.10.10">
    <property type="entry name" value="Winged helix-like DNA-binding domain superfamily/Winged helix DNA-binding domain"/>
    <property type="match status" value="1"/>
</dbReference>
<dbReference type="EMBL" id="RAHH01000015">
    <property type="protein sequence ID" value="RJT43391.1"/>
    <property type="molecule type" value="Genomic_DNA"/>
</dbReference>
<evidence type="ECO:0000256" key="3">
    <source>
        <dbReference type="ARBA" id="ARBA00023163"/>
    </source>
</evidence>
<evidence type="ECO:0000259" key="4">
    <source>
        <dbReference type="PROSITE" id="PS51077"/>
    </source>
</evidence>
<protein>
    <submittedName>
        <fullName evidence="6">IclR family transcriptional regulator</fullName>
    </submittedName>
</protein>
<dbReference type="SMART" id="SM00346">
    <property type="entry name" value="HTH_ICLR"/>
    <property type="match status" value="1"/>
</dbReference>
<evidence type="ECO:0000256" key="2">
    <source>
        <dbReference type="ARBA" id="ARBA00023125"/>
    </source>
</evidence>
<accession>A0A419N7W1</accession>
<name>A0A419N7W1_9GAMM</name>
<dbReference type="Proteomes" id="UP000284908">
    <property type="component" value="Unassembled WGS sequence"/>
</dbReference>
<evidence type="ECO:0000256" key="1">
    <source>
        <dbReference type="ARBA" id="ARBA00023015"/>
    </source>
</evidence>
<dbReference type="PANTHER" id="PTHR30136:SF34">
    <property type="entry name" value="TRANSCRIPTIONAL REGULATOR"/>
    <property type="match status" value="1"/>
</dbReference>
<dbReference type="AlphaFoldDB" id="A0A419N7W1"/>
<dbReference type="RefSeq" id="WP_120133338.1">
    <property type="nucleotide sequence ID" value="NZ_RAHH01000015.1"/>
</dbReference>
<organism evidence="6 7">
    <name type="scientific">Rahnella woolbedingensis</name>
    <dbReference type="NCBI Taxonomy" id="1510574"/>
    <lineage>
        <taxon>Bacteria</taxon>
        <taxon>Pseudomonadati</taxon>
        <taxon>Pseudomonadota</taxon>
        <taxon>Gammaproteobacteria</taxon>
        <taxon>Enterobacterales</taxon>
        <taxon>Yersiniaceae</taxon>
        <taxon>Rahnella</taxon>
    </lineage>
</organism>
<dbReference type="GO" id="GO:0003677">
    <property type="term" value="F:DNA binding"/>
    <property type="evidence" value="ECO:0007669"/>
    <property type="project" value="UniProtKB-KW"/>
</dbReference>
<dbReference type="InterPro" id="IPR036388">
    <property type="entry name" value="WH-like_DNA-bd_sf"/>
</dbReference>
<feature type="domain" description="IclR-ED" evidence="5">
    <location>
        <begin position="77"/>
        <end position="257"/>
    </location>
</feature>
<dbReference type="SUPFAM" id="SSF55781">
    <property type="entry name" value="GAF domain-like"/>
    <property type="match status" value="1"/>
</dbReference>
<keyword evidence="1" id="KW-0805">Transcription regulation</keyword>
<comment type="caution">
    <text evidence="6">The sequence shown here is derived from an EMBL/GenBank/DDBJ whole genome shotgun (WGS) entry which is preliminary data.</text>
</comment>
<dbReference type="PROSITE" id="PS51078">
    <property type="entry name" value="ICLR_ED"/>
    <property type="match status" value="1"/>
</dbReference>
<keyword evidence="2" id="KW-0238">DNA-binding</keyword>
<dbReference type="Pfam" id="PF01614">
    <property type="entry name" value="IclR_C"/>
    <property type="match status" value="1"/>
</dbReference>
<dbReference type="OrthoDB" id="9807558at2"/>
<reference evidence="6 7" key="1">
    <citation type="submission" date="2018-09" db="EMBL/GenBank/DDBJ databases">
        <authorList>
            <person name="Le Fleche-Mateos A."/>
        </authorList>
    </citation>
    <scope>NUCLEOTIDE SEQUENCE [LARGE SCALE GENOMIC DNA]</scope>
    <source>
        <strain evidence="6 7">DSM 27399</strain>
    </source>
</reference>
<dbReference type="SUPFAM" id="SSF46785">
    <property type="entry name" value="Winged helix' DNA-binding domain"/>
    <property type="match status" value="1"/>
</dbReference>
<gene>
    <name evidence="6" type="ORF">D6C13_13995</name>
</gene>
<dbReference type="Pfam" id="PF09339">
    <property type="entry name" value="HTH_IclR"/>
    <property type="match status" value="1"/>
</dbReference>
<dbReference type="InterPro" id="IPR005471">
    <property type="entry name" value="Tscrpt_reg_IclR_N"/>
</dbReference>
<dbReference type="GO" id="GO:0003700">
    <property type="term" value="F:DNA-binding transcription factor activity"/>
    <property type="evidence" value="ECO:0007669"/>
    <property type="project" value="TreeGrafter"/>
</dbReference>
<dbReference type="InterPro" id="IPR036390">
    <property type="entry name" value="WH_DNA-bd_sf"/>
</dbReference>
<dbReference type="InterPro" id="IPR050707">
    <property type="entry name" value="HTH_MetabolicPath_Reg"/>
</dbReference>
<sequence>MSISNEKRVHPQFIESIEKGMRVLELFRDGRSTVGLTELVEGCDITKSAAQRLTHTWCELGYLVKDEQTRRYSLTHKTLELGFLYLNASPLITRAMPILKLIRDKYDVTVNLSLLSGADIVYIARLPGPGQTVTEMLPGRRMPAWSTSAGRVLLSTLADDQIQNILATTSRIRYTEKTQCDSNILFQEIKLAQKQGYAMTLEQIMVGQSGIAAPVRNVHHQIVAAVNITTRISQWPTERINEELLPLLMTATQSGIV</sequence>